<dbReference type="HOGENOM" id="CLU_224860_0_0_1"/>
<comment type="similarity">
    <text evidence="2">Belongs to the dynein heavy chain family.</text>
</comment>
<dbReference type="OrthoDB" id="5986589at2759"/>
<feature type="compositionally biased region" description="Polar residues" evidence="11">
    <location>
        <begin position="3448"/>
        <end position="3458"/>
    </location>
</feature>
<feature type="compositionally biased region" description="Low complexity" evidence="11">
    <location>
        <begin position="3032"/>
        <end position="3048"/>
    </location>
</feature>
<feature type="domain" description="AAA+ ATPase" evidence="12">
    <location>
        <begin position="2141"/>
        <end position="2336"/>
    </location>
</feature>
<dbReference type="Gene3D" id="1.10.287.2620">
    <property type="match status" value="1"/>
</dbReference>
<protein>
    <recommendedName>
        <fullName evidence="12">AAA+ ATPase domain-containing protein</fullName>
    </recommendedName>
</protein>
<feature type="non-terminal residue" evidence="13">
    <location>
        <position position="3464"/>
    </location>
</feature>
<dbReference type="EMBL" id="AMQN01012243">
    <property type="status" value="NOT_ANNOTATED_CDS"/>
    <property type="molecule type" value="Genomic_DNA"/>
</dbReference>
<dbReference type="EMBL" id="AMQN01012242">
    <property type="status" value="NOT_ANNOTATED_CDS"/>
    <property type="molecule type" value="Genomic_DNA"/>
</dbReference>
<gene>
    <name evidence="13" type="ORF">CAPTEDRAFT_211125</name>
</gene>
<keyword evidence="10" id="KW-0206">Cytoskeleton</keyword>
<evidence type="ECO:0000256" key="11">
    <source>
        <dbReference type="SAM" id="MobiDB-lite"/>
    </source>
</evidence>
<reference evidence="15" key="1">
    <citation type="submission" date="2012-12" db="EMBL/GenBank/DDBJ databases">
        <authorList>
            <person name="Hellsten U."/>
            <person name="Grimwood J."/>
            <person name="Chapman J.A."/>
            <person name="Shapiro H."/>
            <person name="Aerts A."/>
            <person name="Otillar R.P."/>
            <person name="Terry A.Y."/>
            <person name="Boore J.L."/>
            <person name="Simakov O."/>
            <person name="Marletaz F."/>
            <person name="Cho S.-J."/>
            <person name="Edsinger-Gonzales E."/>
            <person name="Havlak P."/>
            <person name="Kuo D.-H."/>
            <person name="Larsson T."/>
            <person name="Lv J."/>
            <person name="Arendt D."/>
            <person name="Savage R."/>
            <person name="Osoegawa K."/>
            <person name="de Jong P."/>
            <person name="Lindberg D.R."/>
            <person name="Seaver E.C."/>
            <person name="Weisblat D.A."/>
            <person name="Putnam N.H."/>
            <person name="Grigoriev I.V."/>
            <person name="Rokhsar D.S."/>
        </authorList>
    </citation>
    <scope>NUCLEOTIDE SEQUENCE</scope>
    <source>
        <strain evidence="15">I ESC-2004</strain>
    </source>
</reference>
<dbReference type="InterPro" id="IPR026983">
    <property type="entry name" value="DHC"/>
</dbReference>
<keyword evidence="4" id="KW-0493">Microtubule</keyword>
<dbReference type="STRING" id="283909.R7TLV5"/>
<sequence length="3464" mass="390558">MQIGGMASKISQSPTSAGLAGGKLPMISAKGLVSPATTPRAPTLQDKSAEWAASIRLRLDKKIAEANRDEEEVELKAYVSDEISALGHEIVVLFVHALQKDDRHAWMFLKEAIVRVIPYKDLLSDNQEIFHYLERAHAHLEIHQERLFDLNVSDSLQKVFGKELERIASKSLRPKKVYCPPTPPRSLAPPVTRKLPVKVKTRDRKDPFTLERPDDITWQKPRLLTFGDLTTSMAEVAFETATREAIWNACLGTTALALNVDIPEDPKEVIPEQEEVEASEAGLEVCEEMTEISVEDEEYVPTPMSGREAVEHFSKCYHTGKIKHMYFNVAPNRLHRPYDLIAVPKSKINKEHYVFSTFGVLHVFPDQSSNNMSLADWQKEAVLFNAIMHISFFKNFILRKIFKRWYTNIHFADFARVRQDVLAGLLPAVPSFGASLLQVSKLCNELLQLKLLPLDTDKTYELGQFENVLHCMNRQAEKILERFYRFNKIVVDTTAEESFKKLRHCDKQYRQKAYFSKDSLYLQRKKHEQRKANLLKAKEEAGRLGTFVKLVDQILLSHLIQCIRKNVFIFVNEALKLSATSSRDGFFRCALVFNGDGVLTISPSEEDFRKALTKVFVDLPGFICRAALPYDGSLTVRIPDDVLALDVMKDQLTPRTTSINHQTMMSLMKDPKKRKPNSSVFSSGDSASLKPAELILDEPVFSETRMPTKSEDVLGVATPDMMQQPTPDSELQIDAQNLLSQNKPLSSGNLKEKLLNEYAIGRIACGIPSGLIPKLNGIFKEMCSFIASEAWNLAKNFNSEMIGVLELLKKKETSVNEFAIFAKTVSVCKKSMPCYQQRMEYVKSLYEVIRMCFRAATSEEEAIEEKILAHWEAFLFHMQDAMEFVNTQTPVITQNLDEDYQKLEKRAKKICEEATGGQFLNPDKPPTKMLEAVNLLQREYHDIRDKLEQATRWREAITGEGYDLTSNKKMGVKIDLRQEVWKYFEVSAHTIKEWKQLPLEKLNARKAMTKIHEWLSIHERLKAQVTSGDAVLGAWFKLLNDFKEELPVLHKLTHDVLKPRHWKSIFLSIGEQYNAKNRFTVDELIAYRLSTHRQVVDTVYAAAISEYTIEVKLGKLKKLWDEKEFKLAKHIPDSMYTDGEGTKGSPKGRKGRRSEKVRHGGIGTSSSPKFLDLRNQDLFILIEIEEIRYLLEDSRVSVQTMLASPHVADHRAQVEKLCDSLTEIEEIVNLWSVAQNKWLYFLKIFEQTEMYCKMPSLAAKFEDIHCKFTEIMQAVVQEPRVMAMLNKHRGEKGYRVHQGQRLRLTFDALIAQEEELLSSMLHFLDGARNQFSRLYFLSDQDLVDMLCVSRNPKALLPFVCKCFAGVEQLHFTLPLEADNGNTALDFALNGLNRYDHLVQSPICFNLAADKLEVTKVVGCAGEELQLHSQLTAATDAPNWMSSLEMLMKSTLQTLMESCLQARLDEPSIMKYELMEELNEREERERALKTGSRMRHSCSRPETCQISLAELRKDLDMSFRHWILRFPGQCVLIAEAVIWERNVFRALEKSDKAGLKNEGVLLNSRLDDYISILRENFTLSDDTRIRRRLHVLLASLVNQAVHHRDIVQNLLQNEDLSDGAFDWLKVLKHHMNINSILRAKTDTDDQQLHSGLRMTLSGSKVKGLGSGAGGASLHRSPTTICTGYQFGPCSVSQMGATFAYDYEYHGPGERLVFTPLTERAYLNLTMSLVSFQCGTLVGPVGTGKSETIKDLAKSMGRNLAIFNCTPDLPLSTMNQYLNGMIQSGAWGLFDDLHTLSQGVLSVFGQHVDYLSNAFRVLDHSSNNQYGIRGQPRFDKRVAPPSGEKRIRRNSLTTLHSLPMRTSGCASTGLERQATVPHGFNEEGLSTYFEDPWVKERERRHSIEREIEIKESEFYKTQRPPPLFYEQVVLSRKPKADFKDLVPSYVAYKPAFVGNVLFNGKLIKASAKYGCFTTLGVSSTHKASDIPLNLRVISEVILFYNGFQDYKNLSVKLTLLLDLIKVQVRIGKDKKTMQRHVEAASSSPEDKRTTPSPHSWDKGGEEEAIITSITTVLGSRMASPQDGATFKNLLRDVFPNSARPKSGVQKFSGTLVKAIEEQLRQENLIPTENLVNKILQLYSALELKQAVILVGPSGSGKTTLYQILAKVLNLLHNKQYEVAMETELVAERPVKPHSQQKVKILHDSEELPEVALIDWQKMKTNGVLQSGFNDSINSRKVDTEVIFANALSTVEVVSLFSSPFIPDQWKNGLLNKLFRNAHLQVSSAETVMEQFDERKNKMQIDPPDVIHKWVVLDGSVSPEWAEPLNTMLDDTLHLSLANGESIKLHDETSVLFELTDLSNCSPSTITRCSVVNCGDETVPWKVLIEAWGESAKHKYMINTSRRFLPSLQVINGLVSSTFPPMLKFLCSESMTSLLHNADAQTRRANRTAAHVKEVLQFLSLFSALLQVHFLREKHEKEMVNPPPRNDDTLRNGSNSKNSGASLNRLEEFITNYIGRLRHLFAFAYVWSFGGDLHESRLERFDEFARETLKRAACPIELPADGSVFDFGIDAKAGVFYKWGSRQMERARNIPSSYVPVPELDRYNYLIDLLLTSETSVLLTGVPGVGKSSLVQFLVQGKHPFSRLSMSQRLTATMLQEAIATHLPDPKSKPLDGNRSKVKGHTLIFIEDLNTAAQTDAASASQPALEVLRQILDQSTFIDRERHVPVPVHDVSFIATATSPGSPGHGAACHVMSARLTRRFFSLNLMHPSDSTLVSIYGKRLLTWLEEFPAYSVDHPHEFSKAMVQGVLDMQSAVNERLLPKPSHPQCLFTLHNIGHVLEGIFLLFPRSKVKTKTRPRLGVSPRSESDDLTSRSESSVPSSLDLMTPTVAAATPMTRLIARLWCHEVTRVYADRLNTEEHQWFENILEEIVIRNFCTGRVLKEEPLTVIEDSKSSPRVESANADSAPKSTTSVDQLQVADEKEKEENDEEEEGGGGKDPPPQLPAIEDTEPQTPAAKESMLSESVVSEALTSNMTESESQLSDDSSSSSSDFSSDESSESDSYLSVSAMEVLKRQQSAKKKAVSPNGRMSRKVSFRAVADRERECFSGPLLSIDEIKNPKEHLKDIIFSKYIMRCHADKGRVAGEKGYAEHQVEQLTEALNTCLAQYNAQNKPMHLVFFREAVQHIARMTRVFAMPGAHALLLSNSSYVGRSTNVRLAAHLANCKVYEPAVQTDCSEEENVRVVHDNMKRCSKASALHGKQVVLLVDVSLGTHVIHDVCAFMEEEKLGGQSLALLKKEYIRLSNCVFLQSIERKIAKASSLVDQMSAEHSLWKSRLKQSRNRIRSSPADALMTAACICYHGPLDAKSRADLVADWLTCCESGNFEHRRPKHRKYVSAKCQEVSFSESLQSIAHDSEQRTSSAASGVHRSSIYDAASGEKLGRKFEEEEEEVPTTSSSARTAVSCSLLA</sequence>
<keyword evidence="9" id="KW-0505">Motor protein</keyword>
<dbReference type="EnsemblMetazoa" id="CapteT211125">
    <property type="protein sequence ID" value="CapteP211125"/>
    <property type="gene ID" value="CapteG211125"/>
</dbReference>
<keyword evidence="5" id="KW-0547">Nucleotide-binding</keyword>
<feature type="region of interest" description="Disordered" evidence="11">
    <location>
        <begin position="3435"/>
        <end position="3458"/>
    </location>
</feature>
<reference evidence="13 15" key="2">
    <citation type="journal article" date="2013" name="Nature">
        <title>Insights into bilaterian evolution from three spiralian genomes.</title>
        <authorList>
            <person name="Simakov O."/>
            <person name="Marletaz F."/>
            <person name="Cho S.J."/>
            <person name="Edsinger-Gonzales E."/>
            <person name="Havlak P."/>
            <person name="Hellsten U."/>
            <person name="Kuo D.H."/>
            <person name="Larsson T."/>
            <person name="Lv J."/>
            <person name="Arendt D."/>
            <person name="Savage R."/>
            <person name="Osoegawa K."/>
            <person name="de Jong P."/>
            <person name="Grimwood J."/>
            <person name="Chapman J.A."/>
            <person name="Shapiro H."/>
            <person name="Aerts A."/>
            <person name="Otillar R.P."/>
            <person name="Terry A.Y."/>
            <person name="Boore J.L."/>
            <person name="Grigoriev I.V."/>
            <person name="Lindberg D.R."/>
            <person name="Seaver E.C."/>
            <person name="Weisblat D.A."/>
            <person name="Putnam N.H."/>
            <person name="Rokhsar D.S."/>
        </authorList>
    </citation>
    <scope>NUCLEOTIDE SEQUENCE</scope>
    <source>
        <strain evidence="13 15">I ESC-2004</strain>
    </source>
</reference>
<dbReference type="InterPro" id="IPR024317">
    <property type="entry name" value="Dynein_heavy_chain_D4_dom"/>
</dbReference>
<keyword evidence="8" id="KW-0175">Coiled coil</keyword>
<evidence type="ECO:0000256" key="4">
    <source>
        <dbReference type="ARBA" id="ARBA00022701"/>
    </source>
</evidence>
<evidence type="ECO:0000256" key="5">
    <source>
        <dbReference type="ARBA" id="ARBA00022741"/>
    </source>
</evidence>
<dbReference type="Gene3D" id="1.10.472.130">
    <property type="match status" value="1"/>
</dbReference>
<dbReference type="GO" id="GO:0045505">
    <property type="term" value="F:dynein intermediate chain binding"/>
    <property type="evidence" value="ECO:0007669"/>
    <property type="project" value="InterPro"/>
</dbReference>
<dbReference type="SUPFAM" id="SSF52540">
    <property type="entry name" value="P-loop containing nucleoside triphosphate hydrolases"/>
    <property type="match status" value="4"/>
</dbReference>
<dbReference type="Pfam" id="PF12780">
    <property type="entry name" value="AAA_8"/>
    <property type="match status" value="1"/>
</dbReference>
<feature type="domain" description="AAA+ ATPase" evidence="12">
    <location>
        <begin position="2610"/>
        <end position="2767"/>
    </location>
</feature>
<evidence type="ECO:0000256" key="3">
    <source>
        <dbReference type="ARBA" id="ARBA00022490"/>
    </source>
</evidence>
<feature type="region of interest" description="Disordered" evidence="11">
    <location>
        <begin position="2473"/>
        <end position="2496"/>
    </location>
</feature>
<evidence type="ECO:0000256" key="6">
    <source>
        <dbReference type="ARBA" id="ARBA00022840"/>
    </source>
</evidence>
<dbReference type="GO" id="GO:0005524">
    <property type="term" value="F:ATP binding"/>
    <property type="evidence" value="ECO:0007669"/>
    <property type="project" value="UniProtKB-KW"/>
</dbReference>
<feature type="domain" description="AAA+ ATPase" evidence="12">
    <location>
        <begin position="1729"/>
        <end position="1842"/>
    </location>
</feature>
<feature type="region of interest" description="Disordered" evidence="11">
    <location>
        <begin position="2031"/>
        <end position="2058"/>
    </location>
</feature>
<evidence type="ECO:0000313" key="13">
    <source>
        <dbReference type="EMBL" id="ELT94502.1"/>
    </source>
</evidence>
<dbReference type="PANTHER" id="PTHR45703">
    <property type="entry name" value="DYNEIN HEAVY CHAIN"/>
    <property type="match status" value="1"/>
</dbReference>
<dbReference type="GO" id="GO:0030286">
    <property type="term" value="C:dynein complex"/>
    <property type="evidence" value="ECO:0007669"/>
    <property type="project" value="UniProtKB-KW"/>
</dbReference>
<dbReference type="SMART" id="SM00382">
    <property type="entry name" value="AAA"/>
    <property type="match status" value="3"/>
</dbReference>
<evidence type="ECO:0000256" key="7">
    <source>
        <dbReference type="ARBA" id="ARBA00023017"/>
    </source>
</evidence>
<evidence type="ECO:0000256" key="10">
    <source>
        <dbReference type="ARBA" id="ARBA00023212"/>
    </source>
</evidence>
<dbReference type="Gene3D" id="3.20.180.20">
    <property type="entry name" value="Dynein heavy chain, N-terminal domain 2"/>
    <property type="match status" value="1"/>
</dbReference>
<evidence type="ECO:0000256" key="8">
    <source>
        <dbReference type="ARBA" id="ARBA00023054"/>
    </source>
</evidence>
<dbReference type="GO" id="GO:0051959">
    <property type="term" value="F:dynein light intermediate chain binding"/>
    <property type="evidence" value="ECO:0007669"/>
    <property type="project" value="InterPro"/>
</dbReference>
<keyword evidence="3" id="KW-0963">Cytoplasm</keyword>
<accession>R7TLV5</accession>
<dbReference type="InterPro" id="IPR003593">
    <property type="entry name" value="AAA+_ATPase"/>
</dbReference>
<keyword evidence="15" id="KW-1185">Reference proteome</keyword>
<proteinExistence type="inferred from homology"/>
<dbReference type="InterPro" id="IPR035699">
    <property type="entry name" value="AAA_6"/>
</dbReference>
<dbReference type="InterPro" id="IPR041466">
    <property type="entry name" value="Dynein_AAA5_ext"/>
</dbReference>
<dbReference type="InterPro" id="IPR042228">
    <property type="entry name" value="Dynein_linker_3"/>
</dbReference>
<dbReference type="GO" id="GO:0007018">
    <property type="term" value="P:microtubule-based movement"/>
    <property type="evidence" value="ECO:0007669"/>
    <property type="project" value="InterPro"/>
</dbReference>
<feature type="compositionally biased region" description="Polar residues" evidence="11">
    <location>
        <begin position="3017"/>
        <end position="3031"/>
    </location>
</feature>
<dbReference type="PANTHER" id="PTHR45703:SF36">
    <property type="entry name" value="DYNEIN HEAVY CHAIN, CYTOPLASMIC"/>
    <property type="match status" value="1"/>
</dbReference>
<dbReference type="GO" id="GO:0005874">
    <property type="term" value="C:microtubule"/>
    <property type="evidence" value="ECO:0007669"/>
    <property type="project" value="UniProtKB-KW"/>
</dbReference>
<dbReference type="Gene3D" id="1.20.140.100">
    <property type="entry name" value="Dynein heavy chain, N-terminal domain 2"/>
    <property type="match status" value="1"/>
</dbReference>
<dbReference type="Pfam" id="PF17852">
    <property type="entry name" value="Dynein_AAA_lid"/>
    <property type="match status" value="1"/>
</dbReference>
<evidence type="ECO:0000313" key="15">
    <source>
        <dbReference type="Proteomes" id="UP000014760"/>
    </source>
</evidence>
<feature type="compositionally biased region" description="Basic residues" evidence="11">
    <location>
        <begin position="1146"/>
        <end position="1156"/>
    </location>
</feature>
<reference evidence="14" key="3">
    <citation type="submission" date="2015-06" db="UniProtKB">
        <authorList>
            <consortium name="EnsemblMetazoa"/>
        </authorList>
    </citation>
    <scope>IDENTIFICATION</scope>
</reference>
<evidence type="ECO:0000256" key="1">
    <source>
        <dbReference type="ARBA" id="ARBA00004245"/>
    </source>
</evidence>
<evidence type="ECO:0000256" key="9">
    <source>
        <dbReference type="ARBA" id="ARBA00023175"/>
    </source>
</evidence>
<organism evidence="13">
    <name type="scientific">Capitella teleta</name>
    <name type="common">Polychaete worm</name>
    <dbReference type="NCBI Taxonomy" id="283909"/>
    <lineage>
        <taxon>Eukaryota</taxon>
        <taxon>Metazoa</taxon>
        <taxon>Spiralia</taxon>
        <taxon>Lophotrochozoa</taxon>
        <taxon>Annelida</taxon>
        <taxon>Polychaeta</taxon>
        <taxon>Sedentaria</taxon>
        <taxon>Scolecida</taxon>
        <taxon>Capitellidae</taxon>
        <taxon>Capitella</taxon>
    </lineage>
</organism>
<feature type="region of interest" description="Disordered" evidence="11">
    <location>
        <begin position="1136"/>
        <end position="1163"/>
    </location>
</feature>
<feature type="compositionally biased region" description="Basic and acidic residues" evidence="11">
    <location>
        <begin position="2473"/>
        <end position="2487"/>
    </location>
</feature>
<comment type="subcellular location">
    <subcellularLocation>
        <location evidence="1">Cytoplasm</location>
        <location evidence="1">Cytoskeleton</location>
    </subcellularLocation>
</comment>
<dbReference type="OMA" id="CSIMAHV"/>
<dbReference type="Gene3D" id="1.10.8.710">
    <property type="match status" value="1"/>
</dbReference>
<keyword evidence="7" id="KW-0243">Dynein</keyword>
<feature type="region of interest" description="Disordered" evidence="11">
    <location>
        <begin position="2946"/>
        <end position="3057"/>
    </location>
</feature>
<evidence type="ECO:0000313" key="14">
    <source>
        <dbReference type="EnsemblMetazoa" id="CapteP211125"/>
    </source>
</evidence>
<keyword evidence="6" id="KW-0067">ATP-binding</keyword>
<dbReference type="Pfam" id="PF12775">
    <property type="entry name" value="AAA_7"/>
    <property type="match status" value="1"/>
</dbReference>
<dbReference type="Gene3D" id="1.20.58.1120">
    <property type="match status" value="1"/>
</dbReference>
<dbReference type="Proteomes" id="UP000014760">
    <property type="component" value="Unassembled WGS sequence"/>
</dbReference>
<dbReference type="InterPro" id="IPR043157">
    <property type="entry name" value="Dynein_AAA1S"/>
</dbReference>
<name>R7TLV5_CAPTE</name>
<dbReference type="Pfam" id="PF08393">
    <property type="entry name" value="DHC_N2"/>
    <property type="match status" value="1"/>
</dbReference>
<dbReference type="InterPro" id="IPR013602">
    <property type="entry name" value="Dynein_heavy_linker"/>
</dbReference>
<dbReference type="InterPro" id="IPR027417">
    <property type="entry name" value="P-loop_NTPase"/>
</dbReference>
<evidence type="ECO:0000259" key="12">
    <source>
        <dbReference type="SMART" id="SM00382"/>
    </source>
</evidence>
<dbReference type="EMBL" id="KB309397">
    <property type="protein sequence ID" value="ELT94502.1"/>
    <property type="molecule type" value="Genomic_DNA"/>
</dbReference>
<dbReference type="Pfam" id="PF12774">
    <property type="entry name" value="AAA_6"/>
    <property type="match status" value="2"/>
</dbReference>
<dbReference type="Gene3D" id="3.40.50.300">
    <property type="entry name" value="P-loop containing nucleotide triphosphate hydrolases"/>
    <property type="match status" value="4"/>
</dbReference>
<feature type="region of interest" description="Disordered" evidence="11">
    <location>
        <begin position="2852"/>
        <end position="2877"/>
    </location>
</feature>
<evidence type="ECO:0000256" key="2">
    <source>
        <dbReference type="ARBA" id="ARBA00008887"/>
    </source>
</evidence>
<dbReference type="Gene3D" id="1.20.920.20">
    <property type="match status" value="1"/>
</dbReference>
<dbReference type="InterPro" id="IPR042222">
    <property type="entry name" value="Dynein_2_N"/>
</dbReference>
<dbReference type="Gene3D" id="1.20.920.30">
    <property type="match status" value="2"/>
</dbReference>